<accession>A0AA49A6V5</accession>
<dbReference type="EMBL" id="CP065053">
    <property type="protein sequence ID" value="QPI48813.1"/>
    <property type="molecule type" value="Genomic_DNA"/>
</dbReference>
<dbReference type="Pfam" id="PF01814">
    <property type="entry name" value="Hemerythrin"/>
    <property type="match status" value="1"/>
</dbReference>
<keyword evidence="3" id="KW-1185">Reference proteome</keyword>
<organism evidence="2 3">
    <name type="scientific">Massilia antarctica</name>
    <dbReference type="NCBI Taxonomy" id="2765360"/>
    <lineage>
        <taxon>Bacteria</taxon>
        <taxon>Pseudomonadati</taxon>
        <taxon>Pseudomonadota</taxon>
        <taxon>Betaproteobacteria</taxon>
        <taxon>Burkholderiales</taxon>
        <taxon>Oxalobacteraceae</taxon>
        <taxon>Telluria group</taxon>
        <taxon>Massilia</taxon>
    </lineage>
</organism>
<dbReference type="PANTHER" id="PTHR39966">
    <property type="entry name" value="BLL2471 PROTEIN-RELATED"/>
    <property type="match status" value="1"/>
</dbReference>
<proteinExistence type="predicted"/>
<dbReference type="PANTHER" id="PTHR39966:SF3">
    <property type="entry name" value="DUF438 DOMAIN-CONTAINING PROTEIN"/>
    <property type="match status" value="1"/>
</dbReference>
<feature type="domain" description="Hemerythrin-like" evidence="1">
    <location>
        <begin position="22"/>
        <end position="142"/>
    </location>
</feature>
<dbReference type="InterPro" id="IPR012312">
    <property type="entry name" value="Hemerythrin-like"/>
</dbReference>
<dbReference type="Proteomes" id="UP000662888">
    <property type="component" value="Chromosome"/>
</dbReference>
<evidence type="ECO:0000313" key="2">
    <source>
        <dbReference type="EMBL" id="QPI48813.1"/>
    </source>
</evidence>
<gene>
    <name evidence="2" type="ORF">IV454_25415</name>
</gene>
<evidence type="ECO:0000259" key="1">
    <source>
        <dbReference type="Pfam" id="PF01814"/>
    </source>
</evidence>
<dbReference type="RefSeq" id="WP_206088429.1">
    <property type="nucleotide sequence ID" value="NZ_CP065053.1"/>
</dbReference>
<sequence>MRCSDNGAIHKQQEDTMDTIGSYLEADHVRCDALFADAHQAVRHSQWREAGHALAAFRHALERHLLIEERIVFPAFENAIGATSAPTASMRSEHLRIRGVVQRLANALSERDTEAFLIHADTLGIVLYQHSEKEEGVLYPMIERVLARSCNKLVLAMQAFGAMDQMASAA</sequence>
<dbReference type="Gene3D" id="1.20.120.520">
    <property type="entry name" value="nmb1532 protein domain like"/>
    <property type="match status" value="1"/>
</dbReference>
<evidence type="ECO:0000313" key="3">
    <source>
        <dbReference type="Proteomes" id="UP000662888"/>
    </source>
</evidence>
<protein>
    <submittedName>
        <fullName evidence="2">Hemerythrin domain-containing protein</fullName>
    </submittedName>
</protein>
<name>A0AA49A6V5_9BURK</name>
<reference evidence="2 3" key="1">
    <citation type="submission" date="2020-11" db="EMBL/GenBank/DDBJ databases">
        <authorList>
            <person name="Sun Q."/>
        </authorList>
    </citation>
    <scope>NUCLEOTIDE SEQUENCE [LARGE SCALE GENOMIC DNA]</scope>
    <source>
        <strain evidence="2 3">P8398</strain>
    </source>
</reference>